<dbReference type="OrthoDB" id="5982822at2759"/>
<dbReference type="AlphaFoldDB" id="A0A913XMA3"/>
<dbReference type="SUPFAM" id="SSF48726">
    <property type="entry name" value="Immunoglobulin"/>
    <property type="match status" value="3"/>
</dbReference>
<evidence type="ECO:0000256" key="10">
    <source>
        <dbReference type="ARBA" id="ARBA00023157"/>
    </source>
</evidence>
<keyword evidence="11" id="KW-0325">Glycoprotein</keyword>
<dbReference type="SMART" id="SM00408">
    <property type="entry name" value="IGc2"/>
    <property type="match status" value="3"/>
</dbReference>
<sequence length="469" mass="52645">IVNESQSAILHCSSSGYPRPDVVWSKNNGTLPHKRAVVDSTGKLDIKHVTTNDSGIYQCKASNLLGSTQTTAKLQVNFRPILTLDKGPIYRKIGDDIRLPTCHVTGFPKPNVTWSKSIGSLPNNRSDVKDGQLTIRNAKKYDSGTYVCKTENLLGSVIGSIMVNVIDLPVFVVKPPSSHRSSPGTTVVLKCTAKGDPQPVISWRKDNGVLPVGRYEVRDGSLIIRNVKKTDSGVYECTATSASVFYTDTRTALTVNVPLNCAELYKSGERRNGVYTVKPDNQNAFKVYCDMTTDGGGWTVFQRRKDGSVDFYRNWQQYKTGFGNLNGEFWLGNEYIHRQTTRTASSLRVELEDWDGTRIYAKYGSFSVGDELDKYRLRVGSYSGTAGDSLKYHNNMAFSTKDRDNDKWSKNCATSYTGAWWYNGCHHVNLNGKYRGNEVSEKGITWWHFHRNYKSFKKSEMKMRTTNGV</sequence>
<protein>
    <submittedName>
        <fullName evidence="15">Uncharacterized protein</fullName>
    </submittedName>
</protein>
<evidence type="ECO:0000256" key="12">
    <source>
        <dbReference type="ARBA" id="ARBA00023319"/>
    </source>
</evidence>
<evidence type="ECO:0000256" key="4">
    <source>
        <dbReference type="ARBA" id="ARBA00022525"/>
    </source>
</evidence>
<feature type="domain" description="Fibrinogen C-terminal" evidence="14">
    <location>
        <begin position="252"/>
        <end position="467"/>
    </location>
</feature>
<keyword evidence="4" id="KW-0964">Secreted</keyword>
<dbReference type="InterPro" id="IPR013783">
    <property type="entry name" value="Ig-like_fold"/>
</dbReference>
<dbReference type="Proteomes" id="UP000887567">
    <property type="component" value="Unplaced"/>
</dbReference>
<dbReference type="KEGG" id="epa:110244722"/>
<dbReference type="SMART" id="SM00186">
    <property type="entry name" value="FBG"/>
    <property type="match status" value="1"/>
</dbReference>
<evidence type="ECO:0000256" key="8">
    <source>
        <dbReference type="ARBA" id="ARBA00023054"/>
    </source>
</evidence>
<feature type="domain" description="Ig-like" evidence="13">
    <location>
        <begin position="1"/>
        <end position="77"/>
    </location>
</feature>
<evidence type="ECO:0000313" key="16">
    <source>
        <dbReference type="Proteomes" id="UP000887567"/>
    </source>
</evidence>
<keyword evidence="9" id="KW-0472">Membrane</keyword>
<dbReference type="InterPro" id="IPR007110">
    <property type="entry name" value="Ig-like_dom"/>
</dbReference>
<feature type="domain" description="Ig-like" evidence="13">
    <location>
        <begin position="80"/>
        <end position="164"/>
    </location>
</feature>
<keyword evidence="16" id="KW-1185">Reference proteome</keyword>
<evidence type="ECO:0000256" key="5">
    <source>
        <dbReference type="ARBA" id="ARBA00022530"/>
    </source>
</evidence>
<keyword evidence="5" id="KW-0272">Extracellular matrix</keyword>
<dbReference type="Gene3D" id="3.90.215.10">
    <property type="entry name" value="Gamma Fibrinogen, chain A, domain 1"/>
    <property type="match status" value="1"/>
</dbReference>
<evidence type="ECO:0000256" key="1">
    <source>
        <dbReference type="ARBA" id="ARBA00004236"/>
    </source>
</evidence>
<keyword evidence="7" id="KW-0677">Repeat</keyword>
<dbReference type="GeneID" id="110244722"/>
<evidence type="ECO:0000313" key="15">
    <source>
        <dbReference type="EnsemblMetazoa" id="XP_020906591.2"/>
    </source>
</evidence>
<evidence type="ECO:0000256" key="2">
    <source>
        <dbReference type="ARBA" id="ARBA00004498"/>
    </source>
</evidence>
<dbReference type="PROSITE" id="PS50835">
    <property type="entry name" value="IG_LIKE"/>
    <property type="match status" value="3"/>
</dbReference>
<keyword evidence="10" id="KW-1015">Disulfide bond</keyword>
<dbReference type="InterPro" id="IPR013098">
    <property type="entry name" value="Ig_I-set"/>
</dbReference>
<dbReference type="PANTHER" id="PTHR47221">
    <property type="entry name" value="FIBRINOGEN ALPHA CHAIN"/>
    <property type="match status" value="1"/>
</dbReference>
<name>A0A913XMA3_EXADI</name>
<dbReference type="InterPro" id="IPR002181">
    <property type="entry name" value="Fibrinogen_a/b/g_C_dom"/>
</dbReference>
<dbReference type="SMART" id="SM00409">
    <property type="entry name" value="IG"/>
    <property type="match status" value="3"/>
</dbReference>
<dbReference type="InterPro" id="IPR037579">
    <property type="entry name" value="FIB_ANG-like"/>
</dbReference>
<dbReference type="PROSITE" id="PS51406">
    <property type="entry name" value="FIBRINOGEN_C_2"/>
    <property type="match status" value="1"/>
</dbReference>
<reference evidence="15" key="1">
    <citation type="submission" date="2022-11" db="UniProtKB">
        <authorList>
            <consortium name="EnsemblMetazoa"/>
        </authorList>
    </citation>
    <scope>IDENTIFICATION</scope>
</reference>
<evidence type="ECO:0000259" key="14">
    <source>
        <dbReference type="PROSITE" id="PS51406"/>
    </source>
</evidence>
<dbReference type="InterPro" id="IPR036056">
    <property type="entry name" value="Fibrinogen-like_C"/>
</dbReference>
<accession>A0A913XMA3</accession>
<dbReference type="InterPro" id="IPR014716">
    <property type="entry name" value="Fibrinogen_a/b/g_C_1"/>
</dbReference>
<keyword evidence="12" id="KW-0393">Immunoglobulin domain</keyword>
<dbReference type="CDD" id="cd00087">
    <property type="entry name" value="FReD"/>
    <property type="match status" value="1"/>
</dbReference>
<dbReference type="Pfam" id="PF13927">
    <property type="entry name" value="Ig_3"/>
    <property type="match status" value="2"/>
</dbReference>
<evidence type="ECO:0000256" key="7">
    <source>
        <dbReference type="ARBA" id="ARBA00022737"/>
    </source>
</evidence>
<evidence type="ECO:0000256" key="11">
    <source>
        <dbReference type="ARBA" id="ARBA00023180"/>
    </source>
</evidence>
<keyword evidence="6" id="KW-0732">Signal</keyword>
<comment type="subcellular location">
    <subcellularLocation>
        <location evidence="1">Cell membrane</location>
    </subcellularLocation>
    <subcellularLocation>
        <location evidence="2">Secreted</location>
        <location evidence="2">Extracellular space</location>
        <location evidence="2">Extracellular matrix</location>
    </subcellularLocation>
</comment>
<organism evidence="15 16">
    <name type="scientific">Exaiptasia diaphana</name>
    <name type="common">Tropical sea anemone</name>
    <name type="synonym">Aiptasia pulchella</name>
    <dbReference type="NCBI Taxonomy" id="2652724"/>
    <lineage>
        <taxon>Eukaryota</taxon>
        <taxon>Metazoa</taxon>
        <taxon>Cnidaria</taxon>
        <taxon>Anthozoa</taxon>
        <taxon>Hexacorallia</taxon>
        <taxon>Actiniaria</taxon>
        <taxon>Aiptasiidae</taxon>
        <taxon>Exaiptasia</taxon>
    </lineage>
</organism>
<dbReference type="EnsemblMetazoa" id="XM_021050932.2">
    <property type="protein sequence ID" value="XP_020906591.2"/>
    <property type="gene ID" value="LOC110244722"/>
</dbReference>
<dbReference type="GO" id="GO:0005886">
    <property type="term" value="C:plasma membrane"/>
    <property type="evidence" value="ECO:0007669"/>
    <property type="project" value="UniProtKB-SubCell"/>
</dbReference>
<evidence type="ECO:0000256" key="9">
    <source>
        <dbReference type="ARBA" id="ARBA00023136"/>
    </source>
</evidence>
<evidence type="ECO:0000259" key="13">
    <source>
        <dbReference type="PROSITE" id="PS50835"/>
    </source>
</evidence>
<proteinExistence type="predicted"/>
<dbReference type="Gene3D" id="2.60.40.10">
    <property type="entry name" value="Immunoglobulins"/>
    <property type="match status" value="3"/>
</dbReference>
<feature type="domain" description="Ig-like" evidence="13">
    <location>
        <begin position="169"/>
        <end position="254"/>
    </location>
</feature>
<dbReference type="RefSeq" id="XP_020906591.2">
    <property type="nucleotide sequence ID" value="XM_021050932.2"/>
</dbReference>
<dbReference type="FunFam" id="2.60.40.10:FF:000005">
    <property type="entry name" value="Neuronal cell adhesion molecule"/>
    <property type="match status" value="1"/>
</dbReference>
<evidence type="ECO:0000256" key="3">
    <source>
        <dbReference type="ARBA" id="ARBA00022475"/>
    </source>
</evidence>
<keyword evidence="8" id="KW-0175">Coiled coil</keyword>
<dbReference type="NCBIfam" id="NF040941">
    <property type="entry name" value="GGGWT_bact"/>
    <property type="match status" value="1"/>
</dbReference>
<keyword evidence="3" id="KW-1003">Cell membrane</keyword>
<dbReference type="SUPFAM" id="SSF56496">
    <property type="entry name" value="Fibrinogen C-terminal domain-like"/>
    <property type="match status" value="1"/>
</dbReference>
<dbReference type="InterPro" id="IPR003598">
    <property type="entry name" value="Ig_sub2"/>
</dbReference>
<evidence type="ECO:0000256" key="6">
    <source>
        <dbReference type="ARBA" id="ARBA00022729"/>
    </source>
</evidence>
<dbReference type="InterPro" id="IPR003599">
    <property type="entry name" value="Ig_sub"/>
</dbReference>
<dbReference type="PANTHER" id="PTHR47221:SF6">
    <property type="entry name" value="FIBRINOGEN ALPHA CHAIN"/>
    <property type="match status" value="1"/>
</dbReference>
<dbReference type="Pfam" id="PF07679">
    <property type="entry name" value="I-set"/>
    <property type="match status" value="1"/>
</dbReference>
<dbReference type="Pfam" id="PF00147">
    <property type="entry name" value="Fibrinogen_C"/>
    <property type="match status" value="1"/>
</dbReference>
<dbReference type="InterPro" id="IPR036179">
    <property type="entry name" value="Ig-like_dom_sf"/>
</dbReference>
<dbReference type="FunFam" id="3.90.215.10:FF:000001">
    <property type="entry name" value="Tenascin isoform 1"/>
    <property type="match status" value="1"/>
</dbReference>